<dbReference type="RefSeq" id="WP_207821780.1">
    <property type="nucleotide sequence ID" value="NZ_CP062006.1"/>
</dbReference>
<accession>A0ABX7SGH9</accession>
<protein>
    <recommendedName>
        <fullName evidence="4 13">Error-prone DNA polymerase</fullName>
        <ecNumber evidence="3 13">2.7.7.7</ecNumber>
    </recommendedName>
</protein>
<evidence type="ECO:0000256" key="10">
    <source>
        <dbReference type="ARBA" id="ARBA00022932"/>
    </source>
</evidence>
<evidence type="ECO:0000313" key="17">
    <source>
        <dbReference type="Proteomes" id="UP000663942"/>
    </source>
</evidence>
<evidence type="ECO:0000256" key="7">
    <source>
        <dbReference type="ARBA" id="ARBA00022695"/>
    </source>
</evidence>
<dbReference type="SUPFAM" id="SSF89550">
    <property type="entry name" value="PHP domain-like"/>
    <property type="match status" value="1"/>
</dbReference>
<evidence type="ECO:0000256" key="9">
    <source>
        <dbReference type="ARBA" id="ARBA00022763"/>
    </source>
</evidence>
<dbReference type="InterPro" id="IPR011708">
    <property type="entry name" value="DNA_pol3_alpha_NTPase_dom"/>
</dbReference>
<dbReference type="Gene3D" id="3.20.20.140">
    <property type="entry name" value="Metal-dependent hydrolases"/>
    <property type="match status" value="1"/>
</dbReference>
<evidence type="ECO:0000256" key="3">
    <source>
        <dbReference type="ARBA" id="ARBA00012417"/>
    </source>
</evidence>
<evidence type="ECO:0000256" key="1">
    <source>
        <dbReference type="ARBA" id="ARBA00004496"/>
    </source>
</evidence>
<dbReference type="InterPro" id="IPR004805">
    <property type="entry name" value="DnaE2/DnaE/PolC"/>
</dbReference>
<evidence type="ECO:0000256" key="12">
    <source>
        <dbReference type="ARBA" id="ARBA00049244"/>
    </source>
</evidence>
<dbReference type="EMBL" id="CP062006">
    <property type="protein sequence ID" value="QTC86428.1"/>
    <property type="molecule type" value="Genomic_DNA"/>
</dbReference>
<dbReference type="Pfam" id="PF17657">
    <property type="entry name" value="DNA_pol3_finger"/>
    <property type="match status" value="1"/>
</dbReference>
<dbReference type="PANTHER" id="PTHR32294:SF4">
    <property type="entry name" value="ERROR-PRONE DNA POLYMERASE"/>
    <property type="match status" value="1"/>
</dbReference>
<dbReference type="Pfam" id="PF07733">
    <property type="entry name" value="DNA_pol3_alpha"/>
    <property type="match status" value="1"/>
</dbReference>
<dbReference type="InterPro" id="IPR003141">
    <property type="entry name" value="Pol/His_phosphatase_N"/>
</dbReference>
<keyword evidence="5 13" id="KW-0963">Cytoplasm</keyword>
<dbReference type="Proteomes" id="UP000663942">
    <property type="component" value="Chromosome"/>
</dbReference>
<dbReference type="InterPro" id="IPR004365">
    <property type="entry name" value="NA-bd_OB_tRNA"/>
</dbReference>
<dbReference type="CDD" id="cd04485">
    <property type="entry name" value="DnaE_OBF"/>
    <property type="match status" value="1"/>
</dbReference>
<dbReference type="InterPro" id="IPR040982">
    <property type="entry name" value="DNA_pol3_finger"/>
</dbReference>
<evidence type="ECO:0000256" key="5">
    <source>
        <dbReference type="ARBA" id="ARBA00022490"/>
    </source>
</evidence>
<sequence>MRYAELQCASHFSFLRGASACEELFAEAAACGLEALAVTDRNSLAGIVRAHEAAKATGVRLIVGCSLELTDGAVVLVYPTDRPAYSRLTRLLSLGKRRGGKGRCLLDWEDLAGHAEGLVAVLVPDRPDAAARRRLQQLKAVFGPNAHVALTLRRRPRDQMRLHELACMAADAGVATVVVNDVLYHHPDRRILQDVLTCIREGCTIDSVGFRRERSADRHLKQAVEMHRLFRAWPEALARTLEIADRCRFSLDELAYQYPEEASLPGMTPQQALEHLTWEGAKTRYPEGLPDKVRKSLEHELRLIETMAYAPYFLTVHAIVRFARSQDILCQGRGSAANSAVCYVLGVTSIDPERNDLLFERFISQERKEPPDIDVDFEHERREIVIQWIFETYGRRHAALCSTVIRYRSRGALRDVGKALGLSEDIIKGLSSQIWSYSSEGVEARHVEGLNLNLGDRRLRLALDLARQLIGFPRHLSQHPGGFVLTHDRLDDLVPIEPAAMKDRQIIEWDKDDIDALKFMKVDVLALGMLSCMKRGFDLLAEHKGVALDLATIPAEDPMTYAMIRKADTLGVFQIESRAQMAMLPRIKPRTFYDLVIQVAIVRPGPIQGDMVHPYLRRREGREPVDYPRPELEKVLGKTLGVPLFQEQAMRVAIECAGFTASEADQLRRAMATFKFTGGVSHFKDKLVGGMVERGYTAEFAEKTFSQLEGFGSYGFPESHAASFALIAYASSWLKRHHPDVFCAALLNAQPMGFYAPAQIVRDAREHGVEIRPACVNASRWDCTLERARDGDFAVRLGLRMVRGLANADAARIMAARSDGPFTSVDDLWRRAAAPAASLVRLAEADAFSPSLRLERREALWAIKALREAPLPLFAAADARDGSVQAEVPEALPDLRPMTPGREVVEDYGHLGLTLRDHPLSFIRGDLLRRHVMTCADGTAMRDRRLTRIAGLVLVRQKPGSAKGVMFITIEDETGVANLVIWPSLYEAQRRVVLSSSLLVVDGKVQREGEVVHIVATKLHDGSGLLASIGERDQTFRLPHGRGDEAHMGSGLDSRSAPPRGVQVRDIYIPDLSPETIKVRSRDFC</sequence>
<evidence type="ECO:0000256" key="14">
    <source>
        <dbReference type="SAM" id="MobiDB-lite"/>
    </source>
</evidence>
<dbReference type="PANTHER" id="PTHR32294">
    <property type="entry name" value="DNA POLYMERASE III SUBUNIT ALPHA"/>
    <property type="match status" value="1"/>
</dbReference>
<dbReference type="SMART" id="SM00481">
    <property type="entry name" value="POLIIIAc"/>
    <property type="match status" value="1"/>
</dbReference>
<gene>
    <name evidence="13" type="primary">dnaE2</name>
    <name evidence="16" type="ORF">IFE19_09625</name>
</gene>
<dbReference type="NCBIfam" id="NF004225">
    <property type="entry name" value="PRK05672.1"/>
    <property type="match status" value="1"/>
</dbReference>
<comment type="function">
    <text evidence="13">DNA polymerase involved in damage-induced mutagenesis and translesion synthesis (TLS). It is not the major replicative DNA polymerase.</text>
</comment>
<evidence type="ECO:0000256" key="8">
    <source>
        <dbReference type="ARBA" id="ARBA00022705"/>
    </source>
</evidence>
<name>A0ABX7SGH9_9CAUL</name>
<evidence type="ECO:0000259" key="15">
    <source>
        <dbReference type="SMART" id="SM00481"/>
    </source>
</evidence>
<feature type="region of interest" description="Disordered" evidence="14">
    <location>
        <begin position="1039"/>
        <end position="1059"/>
    </location>
</feature>
<keyword evidence="17" id="KW-1185">Reference proteome</keyword>
<evidence type="ECO:0000256" key="6">
    <source>
        <dbReference type="ARBA" id="ARBA00022679"/>
    </source>
</evidence>
<keyword evidence="9 13" id="KW-0227">DNA damage</keyword>
<evidence type="ECO:0000313" key="16">
    <source>
        <dbReference type="EMBL" id="QTC86428.1"/>
    </source>
</evidence>
<dbReference type="InterPro" id="IPR029460">
    <property type="entry name" value="DNAPol_HHH"/>
</dbReference>
<comment type="catalytic activity">
    <reaction evidence="12 13">
        <text>DNA(n) + a 2'-deoxyribonucleoside 5'-triphosphate = DNA(n+1) + diphosphate</text>
        <dbReference type="Rhea" id="RHEA:22508"/>
        <dbReference type="Rhea" id="RHEA-COMP:17339"/>
        <dbReference type="Rhea" id="RHEA-COMP:17340"/>
        <dbReference type="ChEBI" id="CHEBI:33019"/>
        <dbReference type="ChEBI" id="CHEBI:61560"/>
        <dbReference type="ChEBI" id="CHEBI:173112"/>
        <dbReference type="EC" id="2.7.7.7"/>
    </reaction>
</comment>
<proteinExistence type="inferred from homology"/>
<dbReference type="Pfam" id="PF01336">
    <property type="entry name" value="tRNA_anti-codon"/>
    <property type="match status" value="1"/>
</dbReference>
<dbReference type="InterPro" id="IPR016195">
    <property type="entry name" value="Pol/histidinol_Pase-like"/>
</dbReference>
<dbReference type="Pfam" id="PF14579">
    <property type="entry name" value="HHH_6"/>
    <property type="match status" value="1"/>
</dbReference>
<dbReference type="NCBIfam" id="TIGR00594">
    <property type="entry name" value="polc"/>
    <property type="match status" value="1"/>
</dbReference>
<dbReference type="CDD" id="cd07434">
    <property type="entry name" value="PHP_PolIIIA_DnaE2"/>
    <property type="match status" value="1"/>
</dbReference>
<reference evidence="16 17" key="1">
    <citation type="submission" date="2020-09" db="EMBL/GenBank/DDBJ databases">
        <title>Brevundimonas sp. LVF1 isolated from an oligotrophic pond in Goettingen, Germany.</title>
        <authorList>
            <person name="Friedrich I."/>
            <person name="Klassen A."/>
            <person name="Neubauer H."/>
            <person name="Schneider D."/>
            <person name="Hertel R."/>
            <person name="Daniel R."/>
        </authorList>
    </citation>
    <scope>NUCLEOTIDE SEQUENCE [LARGE SCALE GENOMIC DNA]</scope>
    <source>
        <strain evidence="16 17">LVF1</strain>
    </source>
</reference>
<evidence type="ECO:0000256" key="4">
    <source>
        <dbReference type="ARBA" id="ARBA00017273"/>
    </source>
</evidence>
<comment type="similarity">
    <text evidence="2 13">Belongs to the DNA polymerase type-C family. DnaE2 subfamily.</text>
</comment>
<dbReference type="EC" id="2.7.7.7" evidence="3 13"/>
<comment type="subcellular location">
    <subcellularLocation>
        <location evidence="1 13">Cytoplasm</location>
    </subcellularLocation>
</comment>
<dbReference type="Pfam" id="PF02811">
    <property type="entry name" value="PHP"/>
    <property type="match status" value="1"/>
</dbReference>
<dbReference type="GO" id="GO:0003887">
    <property type="term" value="F:DNA-directed DNA polymerase activity"/>
    <property type="evidence" value="ECO:0007669"/>
    <property type="project" value="UniProtKB-EC"/>
</dbReference>
<organism evidence="16 17">
    <name type="scientific">Brevundimonas pondensis</name>
    <dbReference type="NCBI Taxonomy" id="2774189"/>
    <lineage>
        <taxon>Bacteria</taxon>
        <taxon>Pseudomonadati</taxon>
        <taxon>Pseudomonadota</taxon>
        <taxon>Alphaproteobacteria</taxon>
        <taxon>Caulobacterales</taxon>
        <taxon>Caulobacteraceae</taxon>
        <taxon>Brevundimonas</taxon>
    </lineage>
</organism>
<dbReference type="Gene3D" id="1.10.150.870">
    <property type="match status" value="1"/>
</dbReference>
<feature type="domain" description="Polymerase/histidinol phosphatase N-terminal" evidence="15">
    <location>
        <begin position="4"/>
        <end position="71"/>
    </location>
</feature>
<keyword evidence="10 13" id="KW-0239">DNA-directed DNA polymerase</keyword>
<dbReference type="InterPro" id="IPR004013">
    <property type="entry name" value="PHP_dom"/>
</dbReference>
<keyword evidence="11 13" id="KW-0234">DNA repair</keyword>
<keyword evidence="8 13" id="KW-0235">DNA replication</keyword>
<keyword evidence="7 13" id="KW-0548">Nucleotidyltransferase</keyword>
<keyword evidence="6 13" id="KW-0808">Transferase</keyword>
<evidence type="ECO:0000256" key="13">
    <source>
        <dbReference type="HAMAP-Rule" id="MF_01902"/>
    </source>
</evidence>
<evidence type="ECO:0000256" key="11">
    <source>
        <dbReference type="ARBA" id="ARBA00023204"/>
    </source>
</evidence>
<evidence type="ECO:0000256" key="2">
    <source>
        <dbReference type="ARBA" id="ARBA00007391"/>
    </source>
</evidence>
<dbReference type="InterPro" id="IPR023073">
    <property type="entry name" value="DnaE2"/>
</dbReference>
<dbReference type="HAMAP" id="MF_01902">
    <property type="entry name" value="DNApol_error_prone"/>
    <property type="match status" value="1"/>
</dbReference>